<dbReference type="InterPro" id="IPR025714">
    <property type="entry name" value="Methyltranfer_dom"/>
</dbReference>
<evidence type="ECO:0000313" key="3">
    <source>
        <dbReference type="Proteomes" id="UP000005237"/>
    </source>
</evidence>
<proteinExistence type="predicted"/>
<protein>
    <submittedName>
        <fullName evidence="2">Methyltranfer_dom domain-containing protein</fullName>
    </submittedName>
</protein>
<keyword evidence="3" id="KW-1185">Reference proteome</keyword>
<evidence type="ECO:0000259" key="1">
    <source>
        <dbReference type="Pfam" id="PF13679"/>
    </source>
</evidence>
<dbReference type="EnsemblMetazoa" id="CJA18477.1">
    <property type="protein sequence ID" value="CJA18477.1"/>
    <property type="gene ID" value="WBGene00137681"/>
</dbReference>
<reference evidence="3" key="1">
    <citation type="submission" date="2010-08" db="EMBL/GenBank/DDBJ databases">
        <authorList>
            <consortium name="Caenorhabditis japonica Sequencing Consortium"/>
            <person name="Wilson R.K."/>
        </authorList>
    </citation>
    <scope>NUCLEOTIDE SEQUENCE [LARGE SCALE GENOMIC DNA]</scope>
    <source>
        <strain evidence="3">DF5081</strain>
    </source>
</reference>
<dbReference type="AlphaFoldDB" id="A0A8R1IA73"/>
<accession>A0A8R1IA73</accession>
<feature type="domain" description="Methyltransferase" evidence="1">
    <location>
        <begin position="123"/>
        <end position="275"/>
    </location>
</feature>
<dbReference type="Pfam" id="PF13679">
    <property type="entry name" value="Methyltransf_32"/>
    <property type="match status" value="1"/>
</dbReference>
<dbReference type="PANTHER" id="PTHR12496:SF2">
    <property type="entry name" value="METHYLTRANSFERASE-LIKE PROTEIN 25B"/>
    <property type="match status" value="1"/>
</dbReference>
<reference evidence="2" key="2">
    <citation type="submission" date="2022-06" db="UniProtKB">
        <authorList>
            <consortium name="EnsemblMetazoa"/>
        </authorList>
    </citation>
    <scope>IDENTIFICATION</scope>
    <source>
        <strain evidence="2">DF5081</strain>
    </source>
</reference>
<dbReference type="InterPro" id="IPR052220">
    <property type="entry name" value="METTL25"/>
</dbReference>
<dbReference type="PANTHER" id="PTHR12496">
    <property type="entry name" value="CGI-41 METHYLTRANSFERASE"/>
    <property type="match status" value="1"/>
</dbReference>
<evidence type="ECO:0000313" key="2">
    <source>
        <dbReference type="EnsemblMetazoa" id="CJA18477.1"/>
    </source>
</evidence>
<dbReference type="Proteomes" id="UP000005237">
    <property type="component" value="Unassembled WGS sequence"/>
</dbReference>
<dbReference type="SUPFAM" id="SSF53335">
    <property type="entry name" value="S-adenosyl-L-methionine-dependent methyltransferases"/>
    <property type="match status" value="1"/>
</dbReference>
<name>A0A8R1IA73_CAEJA</name>
<dbReference type="InterPro" id="IPR029063">
    <property type="entry name" value="SAM-dependent_MTases_sf"/>
</dbReference>
<sequence>MNRGEFLTILEEYGNVTSTRSIEHFALGTPKSLDGSWKDYLENSSLEEVIALITDDKIGASVPDSLKSLKFRLKALEYSRKCVRTPVELWNGWTGENREYGLDSKFKLITSTNGLIRKRIKAKKQHEIDRIVELISQIQMFFREKSEPIDSLVDIGAGVGHLSRMISLKNGLNVMAVEGNQQFTLAANSLDEQLVQKTAAKMRHFSSDLNFEKSPLRSTNFVTEELASKIDDFAENRAILVGLHCCGDFSSTILKVFQKSEKAKALVLLGCCYHKQFQCFHFLHPDGFNLETASLDSTSPPSCSVFPLSQKWMGFELSYILREIACHNNENLESRFQKTDISRFARAHLEKWIREISDNPEDWNLGLCSVKCEDEKTTFEDYIRRAMAKRGRYLIERVLEKIPSPTLSLYVSSLSRSLFDQCEVIRLLFAPSVESAILDDRCEFLRENGIESRIVPLFEPTVSPRNLAIIAYKK</sequence>
<organism evidence="2 3">
    <name type="scientific">Caenorhabditis japonica</name>
    <dbReference type="NCBI Taxonomy" id="281687"/>
    <lineage>
        <taxon>Eukaryota</taxon>
        <taxon>Metazoa</taxon>
        <taxon>Ecdysozoa</taxon>
        <taxon>Nematoda</taxon>
        <taxon>Chromadorea</taxon>
        <taxon>Rhabditida</taxon>
        <taxon>Rhabditina</taxon>
        <taxon>Rhabditomorpha</taxon>
        <taxon>Rhabditoidea</taxon>
        <taxon>Rhabditidae</taxon>
        <taxon>Peloderinae</taxon>
        <taxon>Caenorhabditis</taxon>
    </lineage>
</organism>